<evidence type="ECO:0000313" key="1">
    <source>
        <dbReference type="EMBL" id="KAH6922832.1"/>
    </source>
</evidence>
<name>A0ACB7RIY7_HYAAI</name>
<sequence length="428" mass="49370">MKRGSRVCLPPPCDQLEAYSGFIPVDNESDSSYLFFLHIKSPTKSSTKPLLLWIQGGPWKSSLYSQFLENGPLGINATGGLYYREHSLIKDYNVIYLDHPVGSGYSFDDNDRYPKTLDEASQHALTFIKRFLRIFPEYEAKDFYIAGESYGARSAVGFAYKVVHRTEKIGLKLKGMMLGVGFVFPLLELINSTDFLYYSGLIGDFGRRTLAGWFDMMQALAEKRDYSKAADDLSRVVLNMPPPDNITLFELLTGFKHHGSIARPQEPDEVKMYIAYANGEDFKKRVHVSVSRVLDHSRPELTKQLILGDYFVDIKKKLEHLLNKTPVLFYTAQYDNVFPEMNFERCFKKLRWHGSHHFLKVRRKPWFREGNRSLALLGYERKVGTLLYSSILFGGHDVSLDMSVSVSELYHRFLRLVKENKFVWQDLL</sequence>
<comment type="caution">
    <text evidence="1">The sequence shown here is derived from an EMBL/GenBank/DDBJ whole genome shotgun (WGS) entry which is preliminary data.</text>
</comment>
<proteinExistence type="predicted"/>
<organism evidence="1 2">
    <name type="scientific">Hyalomma asiaticum</name>
    <name type="common">Tick</name>
    <dbReference type="NCBI Taxonomy" id="266040"/>
    <lineage>
        <taxon>Eukaryota</taxon>
        <taxon>Metazoa</taxon>
        <taxon>Ecdysozoa</taxon>
        <taxon>Arthropoda</taxon>
        <taxon>Chelicerata</taxon>
        <taxon>Arachnida</taxon>
        <taxon>Acari</taxon>
        <taxon>Parasitiformes</taxon>
        <taxon>Ixodida</taxon>
        <taxon>Ixodoidea</taxon>
        <taxon>Ixodidae</taxon>
        <taxon>Hyalomminae</taxon>
        <taxon>Hyalomma</taxon>
    </lineage>
</organism>
<keyword evidence="2" id="KW-1185">Reference proteome</keyword>
<accession>A0ACB7RIY7</accession>
<evidence type="ECO:0000313" key="2">
    <source>
        <dbReference type="Proteomes" id="UP000821845"/>
    </source>
</evidence>
<reference evidence="1" key="1">
    <citation type="submission" date="2020-05" db="EMBL/GenBank/DDBJ databases">
        <title>Large-scale comparative analyses of tick genomes elucidate their genetic diversity and vector capacities.</title>
        <authorList>
            <person name="Jia N."/>
            <person name="Wang J."/>
            <person name="Shi W."/>
            <person name="Du L."/>
            <person name="Sun Y."/>
            <person name="Zhan W."/>
            <person name="Jiang J."/>
            <person name="Wang Q."/>
            <person name="Zhang B."/>
            <person name="Ji P."/>
            <person name="Sakyi L.B."/>
            <person name="Cui X."/>
            <person name="Yuan T."/>
            <person name="Jiang B."/>
            <person name="Yang W."/>
            <person name="Lam T.T.-Y."/>
            <person name="Chang Q."/>
            <person name="Ding S."/>
            <person name="Wang X."/>
            <person name="Zhu J."/>
            <person name="Ruan X."/>
            <person name="Zhao L."/>
            <person name="Wei J."/>
            <person name="Que T."/>
            <person name="Du C."/>
            <person name="Cheng J."/>
            <person name="Dai P."/>
            <person name="Han X."/>
            <person name="Huang E."/>
            <person name="Gao Y."/>
            <person name="Liu J."/>
            <person name="Shao H."/>
            <person name="Ye R."/>
            <person name="Li L."/>
            <person name="Wei W."/>
            <person name="Wang X."/>
            <person name="Wang C."/>
            <person name="Yang T."/>
            <person name="Huo Q."/>
            <person name="Li W."/>
            <person name="Guo W."/>
            <person name="Chen H."/>
            <person name="Zhou L."/>
            <person name="Ni X."/>
            <person name="Tian J."/>
            <person name="Zhou Y."/>
            <person name="Sheng Y."/>
            <person name="Liu T."/>
            <person name="Pan Y."/>
            <person name="Xia L."/>
            <person name="Li J."/>
            <person name="Zhao F."/>
            <person name="Cao W."/>
        </authorList>
    </citation>
    <scope>NUCLEOTIDE SEQUENCE</scope>
    <source>
        <strain evidence="1">Hyas-2018</strain>
    </source>
</reference>
<dbReference type="EMBL" id="CM023489">
    <property type="protein sequence ID" value="KAH6922832.1"/>
    <property type="molecule type" value="Genomic_DNA"/>
</dbReference>
<gene>
    <name evidence="1" type="ORF">HPB50_019604</name>
</gene>
<protein>
    <submittedName>
        <fullName evidence="1">Uncharacterized protein</fullName>
    </submittedName>
</protein>
<dbReference type="Proteomes" id="UP000821845">
    <property type="component" value="Chromosome 9"/>
</dbReference>